<dbReference type="GO" id="GO:0015159">
    <property type="term" value="F:polysaccharide transmembrane transporter activity"/>
    <property type="evidence" value="ECO:0007669"/>
    <property type="project" value="InterPro"/>
</dbReference>
<reference evidence="3" key="1">
    <citation type="journal article" date="2020" name="mSystems">
        <title>Genome- and Community-Level Interaction Insights into Carbon Utilization and Element Cycling Functions of Hydrothermarchaeota in Hydrothermal Sediment.</title>
        <authorList>
            <person name="Zhou Z."/>
            <person name="Liu Y."/>
            <person name="Xu W."/>
            <person name="Pan J."/>
            <person name="Luo Z.H."/>
            <person name="Li M."/>
        </authorList>
    </citation>
    <scope>NUCLEOTIDE SEQUENCE [LARGE SCALE GENOMIC DNA]</scope>
    <source>
        <strain evidence="3">SpSt-609</strain>
    </source>
</reference>
<organism evidence="3">
    <name type="scientific">Fervidobacterium thailandense</name>
    <dbReference type="NCBI Taxonomy" id="1008305"/>
    <lineage>
        <taxon>Bacteria</taxon>
        <taxon>Thermotogati</taxon>
        <taxon>Thermotogota</taxon>
        <taxon>Thermotogae</taxon>
        <taxon>Thermotogales</taxon>
        <taxon>Fervidobacteriaceae</taxon>
        <taxon>Fervidobacterium</taxon>
    </lineage>
</organism>
<protein>
    <submittedName>
        <fullName evidence="3">Polysaccharide export protein</fullName>
    </submittedName>
</protein>
<dbReference type="PROSITE" id="PS50889">
    <property type="entry name" value="S4"/>
    <property type="match status" value="1"/>
</dbReference>
<evidence type="ECO:0000259" key="2">
    <source>
        <dbReference type="Pfam" id="PF10531"/>
    </source>
</evidence>
<dbReference type="InterPro" id="IPR019554">
    <property type="entry name" value="Soluble_ligand-bd"/>
</dbReference>
<accession>A0A7C4W2U1</accession>
<feature type="domain" description="Soluble ligand binding" evidence="2">
    <location>
        <begin position="696"/>
        <end position="749"/>
    </location>
</feature>
<keyword evidence="1" id="KW-0694">RNA-binding</keyword>
<dbReference type="Pfam" id="PF10531">
    <property type="entry name" value="SLBB"/>
    <property type="match status" value="1"/>
</dbReference>
<name>A0A7C4W2U1_9BACT</name>
<dbReference type="AlphaFoldDB" id="A0A7C4W2U1"/>
<dbReference type="PANTHER" id="PTHR33619:SF3">
    <property type="entry name" value="POLYSACCHARIDE EXPORT PROTEIN GFCE-RELATED"/>
    <property type="match status" value="1"/>
</dbReference>
<dbReference type="PANTHER" id="PTHR33619">
    <property type="entry name" value="POLYSACCHARIDE EXPORT PROTEIN GFCE-RELATED"/>
    <property type="match status" value="1"/>
</dbReference>
<dbReference type="InterPro" id="IPR049712">
    <property type="entry name" value="Poly_export"/>
</dbReference>
<feature type="non-terminal residue" evidence="3">
    <location>
        <position position="1"/>
    </location>
</feature>
<proteinExistence type="predicted"/>
<gene>
    <name evidence="3" type="ORF">ENT77_08690</name>
</gene>
<sequence>VYVTGDFTNQSVVAFDPDEPRNLHQLLIKIGGFKTDQLKWIESIRLNGQSVDISRLPEYTLKDKDVVEIRKCPELRVYVTGDFTTQTQVLFEPDEPKTLQQLLVKVGGLKTDQLKWIESIKLNGQVVDMSKLSSYSLRDKDVVEIKKYPEFRVYVTGDFTSQTQIFFEPDEPKTLEQLIVKIGGLKTDQLKWIESVRLNGQQIDLSRLSDYRLKDKDIVEIKKYPEFYVYVQGLTNTKGKVLFEPEEKRTLKTLLAKVGLPNENVENEGTAIINNEISVALKEILYGTKDVPLALGDLVQINYEPFIVNVIGPNAGTVQLGYKEPRTLSYLIKKVGIADPENVEKVTLIRAGKQIEYDTKQLVLDNIQVPLDRLDTVIIRPALANAVYVTGDVAAYVTFSTNELITLQRVLAKIGLSDLRKVERITVESKEIPKESDVQIQRGSIVNISLKKPVFVTAMGYIKNTGRVVFEYYETADLKTLFAKLGGLIINPEGYYSSDRVYIIRDGQVIDSFSALEIYAGTKNAQLNDGDFVYVTESLPKQVYVFGKGMPNGLVRFTVGEEFDLRTLIGKLGGMRDGVSKNISIIDGEKVQTIAWNEYVNMKLTANAIVLFDVDKENFIYVIDADGKPDMFYTDRVVTLYEVLTRAGLNKNYRKIEITSGTQKQTVQLRDISQARSYTIKPGDVVRILDTPENFAYVLGEVNRPGIVTLSENTTVLQAIIQAGYFTQKAVPSSVWLYKGGVNGKPIRVNLQAAVSGGNIEFNPIVEPGDVIFVPTDMFRTALEWIPIINNLIQFYNNISSILK</sequence>
<dbReference type="GO" id="GO:0003723">
    <property type="term" value="F:RNA binding"/>
    <property type="evidence" value="ECO:0007669"/>
    <property type="project" value="UniProtKB-KW"/>
</dbReference>
<evidence type="ECO:0000256" key="1">
    <source>
        <dbReference type="PROSITE-ProRule" id="PRU00182"/>
    </source>
</evidence>
<dbReference type="Gene3D" id="3.10.560.10">
    <property type="entry name" value="Outer membrane lipoprotein wza domain like"/>
    <property type="match status" value="1"/>
</dbReference>
<comment type="caution">
    <text evidence="3">The sequence shown here is derived from an EMBL/GenBank/DDBJ whole genome shotgun (WGS) entry which is preliminary data.</text>
</comment>
<dbReference type="EMBL" id="DSZY01000042">
    <property type="protein sequence ID" value="HGU41248.1"/>
    <property type="molecule type" value="Genomic_DNA"/>
</dbReference>
<evidence type="ECO:0000313" key="3">
    <source>
        <dbReference type="EMBL" id="HGU41248.1"/>
    </source>
</evidence>